<dbReference type="Pfam" id="PF00620">
    <property type="entry name" value="RhoGAP"/>
    <property type="match status" value="1"/>
</dbReference>
<dbReference type="AlphaFoldDB" id="U4L8J5"/>
<protein>
    <recommendedName>
        <fullName evidence="2">Rho-GAP domain-containing protein</fullName>
    </recommendedName>
</protein>
<evidence type="ECO:0000313" key="4">
    <source>
        <dbReference type="Proteomes" id="UP000018144"/>
    </source>
</evidence>
<dbReference type="GO" id="GO:0007165">
    <property type="term" value="P:signal transduction"/>
    <property type="evidence" value="ECO:0007669"/>
    <property type="project" value="InterPro"/>
</dbReference>
<feature type="compositionally biased region" description="Basic and acidic residues" evidence="1">
    <location>
        <begin position="62"/>
        <end position="83"/>
    </location>
</feature>
<dbReference type="InterPro" id="IPR000198">
    <property type="entry name" value="RhoGAP_dom"/>
</dbReference>
<evidence type="ECO:0000259" key="2">
    <source>
        <dbReference type="Pfam" id="PF00620"/>
    </source>
</evidence>
<dbReference type="OrthoDB" id="79452at2759"/>
<evidence type="ECO:0000313" key="3">
    <source>
        <dbReference type="EMBL" id="CCX13147.1"/>
    </source>
</evidence>
<dbReference type="Proteomes" id="UP000018144">
    <property type="component" value="Unassembled WGS sequence"/>
</dbReference>
<accession>U4L8J5</accession>
<evidence type="ECO:0000256" key="1">
    <source>
        <dbReference type="SAM" id="MobiDB-lite"/>
    </source>
</evidence>
<reference evidence="3 4" key="1">
    <citation type="journal article" date="2013" name="PLoS Genet.">
        <title>The genome and development-dependent transcriptomes of Pyronema confluens: a window into fungal evolution.</title>
        <authorList>
            <person name="Traeger S."/>
            <person name="Altegoer F."/>
            <person name="Freitag M."/>
            <person name="Gabaldon T."/>
            <person name="Kempken F."/>
            <person name="Kumar A."/>
            <person name="Marcet-Houben M."/>
            <person name="Poggeler S."/>
            <person name="Stajich J.E."/>
            <person name="Nowrousian M."/>
        </authorList>
    </citation>
    <scope>NUCLEOTIDE SEQUENCE [LARGE SCALE GENOMIC DNA]</scope>
    <source>
        <strain evidence="4">CBS 100304</strain>
        <tissue evidence="3">Vegetative mycelium</tissue>
    </source>
</reference>
<organism evidence="3 4">
    <name type="scientific">Pyronema omphalodes (strain CBS 100304)</name>
    <name type="common">Pyronema confluens</name>
    <dbReference type="NCBI Taxonomy" id="1076935"/>
    <lineage>
        <taxon>Eukaryota</taxon>
        <taxon>Fungi</taxon>
        <taxon>Dikarya</taxon>
        <taxon>Ascomycota</taxon>
        <taxon>Pezizomycotina</taxon>
        <taxon>Pezizomycetes</taxon>
        <taxon>Pezizales</taxon>
        <taxon>Pyronemataceae</taxon>
        <taxon>Pyronema</taxon>
    </lineage>
</organism>
<feature type="compositionally biased region" description="Basic residues" evidence="1">
    <location>
        <begin position="47"/>
        <end position="61"/>
    </location>
</feature>
<dbReference type="Gene3D" id="1.10.555.10">
    <property type="entry name" value="Rho GTPase activation protein"/>
    <property type="match status" value="1"/>
</dbReference>
<sequence>MHCNNCREVLKEMARRKAEQEEIERKLKASPPLFYCSCCSFSFTHPTPRKKPKTTTKKAAKKVKESEEKVNDASDSADERLLRESASASAVKKKSSLKPKASMAPKKRVELLRQVTEDLPQANRNVLQFVIFHLDIFPGRSEENLMNSRNVFVTFQFFLRNSPLAPTPEAPLFPTAVPVVPLHK</sequence>
<dbReference type="InterPro" id="IPR008936">
    <property type="entry name" value="Rho_GTPase_activation_prot"/>
</dbReference>
<proteinExistence type="predicted"/>
<feature type="domain" description="Rho-GAP" evidence="2">
    <location>
        <begin position="104"/>
        <end position="156"/>
    </location>
</feature>
<keyword evidence="4" id="KW-1185">Reference proteome</keyword>
<feature type="region of interest" description="Disordered" evidence="1">
    <location>
        <begin position="46"/>
        <end position="103"/>
    </location>
</feature>
<dbReference type="SUPFAM" id="SSF48350">
    <property type="entry name" value="GTPase activation domain, GAP"/>
    <property type="match status" value="1"/>
</dbReference>
<gene>
    <name evidence="3" type="ORF">PCON_12740</name>
</gene>
<dbReference type="EMBL" id="HF935781">
    <property type="protein sequence ID" value="CCX13147.1"/>
    <property type="molecule type" value="Genomic_DNA"/>
</dbReference>
<name>U4L8J5_PYROM</name>